<accession>K6GP66</accession>
<evidence type="ECO:0000313" key="3">
    <source>
        <dbReference type="Proteomes" id="UP000006272"/>
    </source>
</evidence>
<feature type="transmembrane region" description="Helical" evidence="1">
    <location>
        <begin position="490"/>
        <end position="507"/>
    </location>
</feature>
<name>K6GP66_9BACT</name>
<organism evidence="2 3">
    <name type="scientific">Solidesulfovibrio magneticus str. Maddingley MBC34</name>
    <dbReference type="NCBI Taxonomy" id="1206767"/>
    <lineage>
        <taxon>Bacteria</taxon>
        <taxon>Pseudomonadati</taxon>
        <taxon>Thermodesulfobacteriota</taxon>
        <taxon>Desulfovibrionia</taxon>
        <taxon>Desulfovibrionales</taxon>
        <taxon>Desulfovibrionaceae</taxon>
        <taxon>Solidesulfovibrio</taxon>
    </lineage>
</organism>
<gene>
    <name evidence="2" type="ORF">B193_2554</name>
</gene>
<protein>
    <submittedName>
        <fullName evidence="2">Uncharacterized protein</fullName>
    </submittedName>
</protein>
<feature type="transmembrane region" description="Helical" evidence="1">
    <location>
        <begin position="233"/>
        <end position="257"/>
    </location>
</feature>
<keyword evidence="1" id="KW-0472">Membrane</keyword>
<evidence type="ECO:0000313" key="2">
    <source>
        <dbReference type="EMBL" id="EKO38745.1"/>
    </source>
</evidence>
<dbReference type="EMBL" id="ALAO01000215">
    <property type="protein sequence ID" value="EKO38745.1"/>
    <property type="molecule type" value="Genomic_DNA"/>
</dbReference>
<feature type="transmembrane region" description="Helical" evidence="1">
    <location>
        <begin position="336"/>
        <end position="356"/>
    </location>
</feature>
<feature type="transmembrane region" description="Helical" evidence="1">
    <location>
        <begin position="277"/>
        <end position="297"/>
    </location>
</feature>
<comment type="caution">
    <text evidence="2">The sequence shown here is derived from an EMBL/GenBank/DDBJ whole genome shotgun (WGS) entry which is preliminary data.</text>
</comment>
<proteinExistence type="predicted"/>
<dbReference type="Proteomes" id="UP000006272">
    <property type="component" value="Unassembled WGS sequence"/>
</dbReference>
<keyword evidence="1" id="KW-1133">Transmembrane helix</keyword>
<feature type="transmembrane region" description="Helical" evidence="1">
    <location>
        <begin position="170"/>
        <end position="190"/>
    </location>
</feature>
<keyword evidence="1" id="KW-0812">Transmembrane</keyword>
<dbReference type="AlphaFoldDB" id="K6GP66"/>
<sequence length="781" mass="84821">MYSVDQAAAAVIKGLGEVFHSIWQATPTWDFLIAVALLLAIWDVTRRTIDPTTRVTTQATGCCGDVFCWLILGVITFVGLCLRIYAPHSLPYWWDELLAVWLGQAPIPTMLRSLFSPEAAASDFTPPLFYTLLHAWIYLFGEAESSTRTFTALLSTVSIPLTCLVGRRLFSWPVGLTASFLLSFSPSAIFYAQQVRCYALLSALALTVIYYAIKITVKFKIADAIWLTFWGTAFLYTHYVASWLWLGIAMAVFATVYGTKAHQFLAGSMVARYRLRVGSLFVAAAALGLAAMCPFFHPTSIDALRELTPVVVVAVATIMILVSVAAPGEQSPGRHALVGTVLAFVLPALLLSLWMLPSGVIQVVGGAGTRIPGSYGFPEFSKLLAEFSGPQAFLDKSAQGLGVFMLLSGLFFASSLYPASAVLLLGWVGFPMAFAMAVQNPSMNLVRYLIATLPGVLLLMALAICESWQAIINMFAWFGIRGFAGWSVRLRLPVLVPLFLVAAIFGYRNYCSIQFPTVRANFENYSAVASHINEQKSFFLVSESHNLVRAVSWYLGRMGRESVPISMHSPRINMANIFLDGRFWHEQGRAVLDAVNCSVLPHDYGEIALSSSGPYTSQAITGQAAGPGEEQFDLGVDAFRRGVAGGSNVALTYDQEGGLVPLFKKYPGEAWMQLEAKGGIACRGLLDANVIVAGPASRVQIEVKEPGSVAPLAKIEFRQKGTKQVLVGASEPSSGIVSFKMPPVTSKRVLELHVLIEDDNSGVIYSSNAVLRSVAVHLEPL</sequence>
<feature type="transmembrane region" description="Helical" evidence="1">
    <location>
        <begin position="197"/>
        <end position="213"/>
    </location>
</feature>
<feature type="transmembrane region" description="Helical" evidence="1">
    <location>
        <begin position="28"/>
        <end position="45"/>
    </location>
</feature>
<feature type="transmembrane region" description="Helical" evidence="1">
    <location>
        <begin position="445"/>
        <end position="478"/>
    </location>
</feature>
<feature type="transmembrane region" description="Helical" evidence="1">
    <location>
        <begin position="303"/>
        <end position="324"/>
    </location>
</feature>
<feature type="transmembrane region" description="Helical" evidence="1">
    <location>
        <begin position="66"/>
        <end position="86"/>
    </location>
</feature>
<evidence type="ECO:0000256" key="1">
    <source>
        <dbReference type="SAM" id="Phobius"/>
    </source>
</evidence>
<reference evidence="2 3" key="1">
    <citation type="submission" date="2012-07" db="EMBL/GenBank/DDBJ databases">
        <title>Draft genome sequence of Desulfovibrio magneticus str. Maddingley MBC34 obtained from a metagenomic sequence of a methanogenic enrichment isolated from coal-seam formation water in Victoria, Australia.</title>
        <authorList>
            <person name="Greenfield P."/>
            <person name="Hendry P."/>
            <person name="Li D."/>
            <person name="Rosewarne C.P."/>
            <person name="Tran-Dinh N."/>
            <person name="Elbourne L.D.H."/>
            <person name="Paulsen I.T."/>
            <person name="Midgley D.J."/>
        </authorList>
    </citation>
    <scope>NUCLEOTIDE SEQUENCE [LARGE SCALE GENOMIC DNA]</scope>
    <source>
        <strain evidence="3">Maddingley MBC34</strain>
    </source>
</reference>
<dbReference type="PATRIC" id="fig|1206767.3.peg.2498"/>
<feature type="transmembrane region" description="Helical" evidence="1">
    <location>
        <begin position="421"/>
        <end position="439"/>
    </location>
</feature>